<accession>A0A1P8MT68</accession>
<dbReference type="GO" id="GO:0016747">
    <property type="term" value="F:acyltransferase activity, transferring groups other than amino-acyl groups"/>
    <property type="evidence" value="ECO:0007669"/>
    <property type="project" value="InterPro"/>
</dbReference>
<proteinExistence type="predicted"/>
<feature type="domain" description="N-acetyltransferase" evidence="3">
    <location>
        <begin position="3"/>
        <end position="157"/>
    </location>
</feature>
<dbReference type="EMBL" id="CP019312">
    <property type="protein sequence ID" value="APX11241.1"/>
    <property type="molecule type" value="Genomic_DNA"/>
</dbReference>
<dbReference type="InterPro" id="IPR016181">
    <property type="entry name" value="Acyl_CoA_acyltransferase"/>
</dbReference>
<sequence>MTLRLRHAVPEDAPALAALHARSWRASYAPYVPAEALGAPLEANMCARWDVWPADRLILLAEEEGDVLGFAAAERGDVPLLDNLHVDPDARSGGIGARLLRMMAACLAEEGASALRLIVIADNTRAYQFYVRMGGHEGPSFDDTLLGATLRMVPFRWSGAAFDALAADFDDQAGKDA</sequence>
<evidence type="ECO:0000256" key="1">
    <source>
        <dbReference type="ARBA" id="ARBA00022679"/>
    </source>
</evidence>
<dbReference type="STRING" id="299262.BWR18_05735"/>
<protein>
    <recommendedName>
        <fullName evidence="3">N-acetyltransferase domain-containing protein</fullName>
    </recommendedName>
</protein>
<dbReference type="Pfam" id="PF00583">
    <property type="entry name" value="Acetyltransf_1"/>
    <property type="match status" value="1"/>
</dbReference>
<dbReference type="CDD" id="cd04301">
    <property type="entry name" value="NAT_SF"/>
    <property type="match status" value="1"/>
</dbReference>
<gene>
    <name evidence="4" type="ORF">BWR18_05735</name>
</gene>
<keyword evidence="1" id="KW-0808">Transferase</keyword>
<evidence type="ECO:0000259" key="3">
    <source>
        <dbReference type="PROSITE" id="PS51186"/>
    </source>
</evidence>
<dbReference type="OrthoDB" id="273614at2"/>
<dbReference type="InterPro" id="IPR050832">
    <property type="entry name" value="Bact_Acetyltransf"/>
</dbReference>
<dbReference type="Gene3D" id="3.40.630.30">
    <property type="match status" value="1"/>
</dbReference>
<dbReference type="RefSeq" id="WP_076627105.1">
    <property type="nucleotide sequence ID" value="NZ_CP019312.1"/>
</dbReference>
<keyword evidence="2" id="KW-0012">Acyltransferase</keyword>
<dbReference type="Proteomes" id="UP000186336">
    <property type="component" value="Chromosome"/>
</dbReference>
<dbReference type="AlphaFoldDB" id="A0A1P8MT68"/>
<evidence type="ECO:0000256" key="2">
    <source>
        <dbReference type="ARBA" id="ARBA00023315"/>
    </source>
</evidence>
<dbReference type="SUPFAM" id="SSF55729">
    <property type="entry name" value="Acyl-CoA N-acyltransferases (Nat)"/>
    <property type="match status" value="1"/>
</dbReference>
<keyword evidence="5" id="KW-1185">Reference proteome</keyword>
<evidence type="ECO:0000313" key="4">
    <source>
        <dbReference type="EMBL" id="APX11241.1"/>
    </source>
</evidence>
<name>A0A1P8MT68_9RHOB</name>
<reference evidence="4 5" key="1">
    <citation type="submission" date="2017-01" db="EMBL/GenBank/DDBJ databases">
        <title>Complete genome of Tateyamaria omphalii DOK1-4 isolated from seawater in Dokdo.</title>
        <authorList>
            <person name="Kim J.H."/>
            <person name="Chi W.-J."/>
        </authorList>
    </citation>
    <scope>NUCLEOTIDE SEQUENCE [LARGE SCALE GENOMIC DNA]</scope>
    <source>
        <strain evidence="4 5">DOK1-4</strain>
    </source>
</reference>
<dbReference type="InterPro" id="IPR000182">
    <property type="entry name" value="GNAT_dom"/>
</dbReference>
<dbReference type="PROSITE" id="PS51186">
    <property type="entry name" value="GNAT"/>
    <property type="match status" value="1"/>
</dbReference>
<dbReference type="KEGG" id="tom:BWR18_05735"/>
<evidence type="ECO:0000313" key="5">
    <source>
        <dbReference type="Proteomes" id="UP000186336"/>
    </source>
</evidence>
<dbReference type="PANTHER" id="PTHR43877">
    <property type="entry name" value="AMINOALKYLPHOSPHONATE N-ACETYLTRANSFERASE-RELATED-RELATED"/>
    <property type="match status" value="1"/>
</dbReference>
<organism evidence="4 5">
    <name type="scientific">Tateyamaria omphalii</name>
    <dbReference type="NCBI Taxonomy" id="299262"/>
    <lineage>
        <taxon>Bacteria</taxon>
        <taxon>Pseudomonadati</taxon>
        <taxon>Pseudomonadota</taxon>
        <taxon>Alphaproteobacteria</taxon>
        <taxon>Rhodobacterales</taxon>
        <taxon>Roseobacteraceae</taxon>
        <taxon>Tateyamaria</taxon>
    </lineage>
</organism>